<dbReference type="AlphaFoldDB" id="A0A0L0EQH6"/>
<dbReference type="PANTHER" id="PTHR42849">
    <property type="entry name" value="N-ACETYLNEURAMINATE LYASE"/>
    <property type="match status" value="1"/>
</dbReference>
<reference evidence="4 7" key="3">
    <citation type="submission" date="2015-12" db="EMBL/GenBank/DDBJ databases">
        <title>Complete genome sequence of Pseudoalteromonas rubra SCSIO 6842, harboring a conjugative plasmid.</title>
        <authorList>
            <person name="Li B."/>
            <person name="Wang X."/>
        </authorList>
    </citation>
    <scope>NUCLEOTIDE SEQUENCE [LARGE SCALE GENOMIC DNA]</scope>
    <source>
        <strain evidence="4 7">SCSIO 6842</strain>
    </source>
</reference>
<organism evidence="5 6">
    <name type="scientific">Pseudoalteromonas rubra</name>
    <dbReference type="NCBI Taxonomy" id="43658"/>
    <lineage>
        <taxon>Bacteria</taxon>
        <taxon>Pseudomonadati</taxon>
        <taxon>Pseudomonadota</taxon>
        <taxon>Gammaproteobacteria</taxon>
        <taxon>Alteromonadales</taxon>
        <taxon>Pseudoalteromonadaceae</taxon>
        <taxon>Pseudoalteromonas</taxon>
    </lineage>
</organism>
<reference evidence="5" key="2">
    <citation type="submission" date="2015-07" db="EMBL/GenBank/DDBJ databases">
        <title>MeaNS - Measles Nucleotide Surveillance Program.</title>
        <authorList>
            <person name="Tran T."/>
            <person name="Druce J."/>
        </authorList>
    </citation>
    <scope>NUCLEOTIDE SEQUENCE</scope>
    <source>
        <strain evidence="5">OCN096</strain>
    </source>
</reference>
<dbReference type="Proteomes" id="UP000069015">
    <property type="component" value="Chromosome 1"/>
</dbReference>
<evidence type="ECO:0000313" key="4">
    <source>
        <dbReference type="EMBL" id="ALU41733.1"/>
    </source>
</evidence>
<dbReference type="EMBL" id="CP013611">
    <property type="protein sequence ID" value="ALU41733.1"/>
    <property type="molecule type" value="Genomic_DNA"/>
</dbReference>
<dbReference type="GO" id="GO:0005829">
    <property type="term" value="C:cytosol"/>
    <property type="evidence" value="ECO:0007669"/>
    <property type="project" value="TreeGrafter"/>
</dbReference>
<dbReference type="Pfam" id="PF00701">
    <property type="entry name" value="DHDPS"/>
    <property type="match status" value="1"/>
</dbReference>
<proteinExistence type="inferred from homology"/>
<dbReference type="KEGG" id="prr:AT705_01605"/>
<dbReference type="CDD" id="cd00408">
    <property type="entry name" value="DHDPS-like"/>
    <property type="match status" value="1"/>
</dbReference>
<dbReference type="OrthoDB" id="9796205at2"/>
<evidence type="ECO:0000313" key="7">
    <source>
        <dbReference type="Proteomes" id="UP000069015"/>
    </source>
</evidence>
<feature type="binding site" evidence="3">
    <location>
        <position position="209"/>
    </location>
    <ligand>
        <name>pyruvate</name>
        <dbReference type="ChEBI" id="CHEBI:15361"/>
    </ligand>
</feature>
<dbReference type="PANTHER" id="PTHR42849:SF1">
    <property type="entry name" value="N-ACETYLNEURAMINATE LYASE"/>
    <property type="match status" value="1"/>
</dbReference>
<dbReference type="Gene3D" id="3.20.20.70">
    <property type="entry name" value="Aldolase class I"/>
    <property type="match status" value="1"/>
</dbReference>
<dbReference type="InterPro" id="IPR002220">
    <property type="entry name" value="DapA-like"/>
</dbReference>
<dbReference type="PATRIC" id="fig|43658.6.peg.4604"/>
<protein>
    <submittedName>
        <fullName evidence="4 5">Dihydrodipicolinate synthase</fullName>
    </submittedName>
</protein>
<dbReference type="GO" id="GO:0019262">
    <property type="term" value="P:N-acetylneuraminate catabolic process"/>
    <property type="evidence" value="ECO:0007669"/>
    <property type="project" value="TreeGrafter"/>
</dbReference>
<gene>
    <name evidence="5" type="ORF">AC626_15675</name>
    <name evidence="4" type="ORF">AT705_01605</name>
</gene>
<evidence type="ECO:0000256" key="3">
    <source>
        <dbReference type="PIRSR" id="PIRSR001365-2"/>
    </source>
</evidence>
<dbReference type="EMBL" id="LFZX01000130">
    <property type="protein sequence ID" value="KNC66651.1"/>
    <property type="molecule type" value="Genomic_DNA"/>
</dbReference>
<keyword evidence="1 2" id="KW-0456">Lyase</keyword>
<name>A0A0L0EQH6_9GAMM</name>
<evidence type="ECO:0000313" key="6">
    <source>
        <dbReference type="Proteomes" id="UP000036850"/>
    </source>
</evidence>
<comment type="similarity">
    <text evidence="2">Belongs to the DapA family.</text>
</comment>
<dbReference type="InterPro" id="IPR013785">
    <property type="entry name" value="Aldolase_TIM"/>
</dbReference>
<dbReference type="Proteomes" id="UP000036850">
    <property type="component" value="Unassembled WGS sequence"/>
</dbReference>
<dbReference type="SMART" id="SM01130">
    <property type="entry name" value="DHDPS"/>
    <property type="match status" value="1"/>
</dbReference>
<reference evidence="6" key="1">
    <citation type="submission" date="2015-07" db="EMBL/GenBank/DDBJ databases">
        <title>Draft genome sequence of a Pseudoalteromonas rubra strain, OCN096, isolated from Kaneohe Bay, Oahu, Hawaii.</title>
        <authorList>
            <person name="Beurmann S."/>
            <person name="Ushijima B."/>
            <person name="Belcaid M."/>
            <person name="Callahan S.M."/>
            <person name="Aeby G.S."/>
        </authorList>
    </citation>
    <scope>NUCLEOTIDE SEQUENCE [LARGE SCALE GENOMIC DNA]</scope>
    <source>
        <strain evidence="6">OCN096</strain>
    </source>
</reference>
<sequence>MNKVIEGVLPVCLTPFDAAYDIDEEDYRKQIDHVYNAGANGFVIGQVSELLRLNTFERHSLIELAVAQNENRGIVIASTGAESTRNAIDYSLHAQDAGVDCLLLMHPTTTALSEEQMYNYYQEVITRVSIPVMIHHAKSYAKIPLSQENQARLVNEFGQDKVLFKPESSPTPPKLSILRDMSEGKAKIFEGDGGMMLQDCYRRGLAGTIPAADTVEILVCLWSLLKADRVDDARNIAHALSYLMCLMMNSVDCYQTIGKHTLKRLGVFKSDRVRPPLDYIPDQETLSEVDRTFDYIYSLMEQVKWQK</sequence>
<dbReference type="PIRSF" id="PIRSF001365">
    <property type="entry name" value="DHDPS"/>
    <property type="match status" value="1"/>
</dbReference>
<evidence type="ECO:0000256" key="2">
    <source>
        <dbReference type="PIRNR" id="PIRNR001365"/>
    </source>
</evidence>
<dbReference type="GO" id="GO:0008747">
    <property type="term" value="F:N-acetylneuraminate lyase activity"/>
    <property type="evidence" value="ECO:0007669"/>
    <property type="project" value="TreeGrafter"/>
</dbReference>
<evidence type="ECO:0000256" key="1">
    <source>
        <dbReference type="ARBA" id="ARBA00023239"/>
    </source>
</evidence>
<accession>A0A0L0EQH6</accession>
<evidence type="ECO:0000313" key="5">
    <source>
        <dbReference type="EMBL" id="KNC66651.1"/>
    </source>
</evidence>
<dbReference type="SUPFAM" id="SSF51569">
    <property type="entry name" value="Aldolase"/>
    <property type="match status" value="1"/>
</dbReference>
<dbReference type="RefSeq" id="WP_049865255.1">
    <property type="nucleotide sequence ID" value="NZ_CP013611.1"/>
</dbReference>